<evidence type="ECO:0000313" key="2">
    <source>
        <dbReference type="Proteomes" id="UP000247702"/>
    </source>
</evidence>
<organism evidence="1 2">
    <name type="scientific">Rhizophagus clarus</name>
    <dbReference type="NCBI Taxonomy" id="94130"/>
    <lineage>
        <taxon>Eukaryota</taxon>
        <taxon>Fungi</taxon>
        <taxon>Fungi incertae sedis</taxon>
        <taxon>Mucoromycota</taxon>
        <taxon>Glomeromycotina</taxon>
        <taxon>Glomeromycetes</taxon>
        <taxon>Glomerales</taxon>
        <taxon>Glomeraceae</taxon>
        <taxon>Rhizophagus</taxon>
    </lineage>
</organism>
<comment type="caution">
    <text evidence="1">The sequence shown here is derived from an EMBL/GenBank/DDBJ whole genome shotgun (WGS) entry which is preliminary data.</text>
</comment>
<name>A0A2Z6QVK7_9GLOM</name>
<sequence>MEIVGIFEEENSLEDNDSHICKELYDQRNKGNLRWARSVEKNFKEIEKMLSEITLYKRRRTMPRTFKDHSNNTLFFN</sequence>
<dbReference type="EMBL" id="BEXD01000096">
    <property type="protein sequence ID" value="GBB84216.1"/>
    <property type="molecule type" value="Genomic_DNA"/>
</dbReference>
<dbReference type="Proteomes" id="UP000247702">
    <property type="component" value="Unassembled WGS sequence"/>
</dbReference>
<gene>
    <name evidence="1" type="ORF">RclHR1_10840001</name>
</gene>
<proteinExistence type="predicted"/>
<keyword evidence="2" id="KW-1185">Reference proteome</keyword>
<reference evidence="1 2" key="1">
    <citation type="submission" date="2017-11" db="EMBL/GenBank/DDBJ databases">
        <title>The genome of Rhizophagus clarus HR1 reveals common genetic basis of auxotrophy among arbuscular mycorrhizal fungi.</title>
        <authorList>
            <person name="Kobayashi Y."/>
        </authorList>
    </citation>
    <scope>NUCLEOTIDE SEQUENCE [LARGE SCALE GENOMIC DNA]</scope>
    <source>
        <strain evidence="1 2">HR1</strain>
    </source>
</reference>
<dbReference type="AlphaFoldDB" id="A0A2Z6QVK7"/>
<protein>
    <submittedName>
        <fullName evidence="1">Uncharacterized protein</fullName>
    </submittedName>
</protein>
<accession>A0A2Z6QVK7</accession>
<evidence type="ECO:0000313" key="1">
    <source>
        <dbReference type="EMBL" id="GBB84216.1"/>
    </source>
</evidence>